<evidence type="ECO:0000313" key="1">
    <source>
        <dbReference type="EMBL" id="MDQ1186378.1"/>
    </source>
</evidence>
<proteinExistence type="predicted"/>
<organism evidence="1 2">
    <name type="scientific">Agrobacterium larrymoorei</name>
    <dbReference type="NCBI Taxonomy" id="160699"/>
    <lineage>
        <taxon>Bacteria</taxon>
        <taxon>Pseudomonadati</taxon>
        <taxon>Pseudomonadota</taxon>
        <taxon>Alphaproteobacteria</taxon>
        <taxon>Hyphomicrobiales</taxon>
        <taxon>Rhizobiaceae</taxon>
        <taxon>Rhizobium/Agrobacterium group</taxon>
        <taxon>Agrobacterium</taxon>
    </lineage>
</organism>
<reference evidence="1 2" key="1">
    <citation type="submission" date="2023-07" db="EMBL/GenBank/DDBJ databases">
        <title>Functional and genomic diversity of the sorghum phyllosphere microbiome.</title>
        <authorList>
            <person name="Shade A."/>
        </authorList>
    </citation>
    <scope>NUCLEOTIDE SEQUENCE [LARGE SCALE GENOMIC DNA]</scope>
    <source>
        <strain evidence="1 2">SORGH_AS_1126</strain>
    </source>
</reference>
<dbReference type="EMBL" id="JAUTBL010000002">
    <property type="protein sequence ID" value="MDQ1186378.1"/>
    <property type="molecule type" value="Genomic_DNA"/>
</dbReference>
<dbReference type="InterPro" id="IPR025683">
    <property type="entry name" value="Protein_beta"/>
</dbReference>
<evidence type="ECO:0008006" key="3">
    <source>
        <dbReference type="Google" id="ProtNLM"/>
    </source>
</evidence>
<gene>
    <name evidence="1" type="ORF">QE408_003521</name>
</gene>
<sequence>MLVDIFGYQYSPNICARRAEIKALKQLPEVDKDNIIPLLLLAPWPNAKELDAAMEKIVDAFGNRPFFLGLDRYFRPTDPTKPAAKHFLDLFEPSGGYQKYFDYIARFPQCMPVIDTGVFQDLLFEQQIKNAETLGRGFLFHIHEMNSPISPSRFHRIAEIEHTDFAFYLDRGWSQSPLAEEHWYQNTCADIFAIKDRAAVVVCSACFPKDFTRFEGVEPVTIETRRLSAGIARRFNNSKVLHGDWASTRPRSYDRASTPRPRIDYPLRNQWIIARNKSDEWDFQKAAEELLKTDFWDDQINVWGTYALKQTAMGTPYAITSNEMARAARVNMHLHMQANYLAPDIIVDTDDPWTDI</sequence>
<name>A0ABU0UNL9_9HYPH</name>
<comment type="caution">
    <text evidence="1">The sequence shown here is derived from an EMBL/GenBank/DDBJ whole genome shotgun (WGS) entry which is preliminary data.</text>
</comment>
<evidence type="ECO:0000313" key="2">
    <source>
        <dbReference type="Proteomes" id="UP001224781"/>
    </source>
</evidence>
<keyword evidence="2" id="KW-1185">Reference proteome</keyword>
<dbReference type="Pfam" id="PF14350">
    <property type="entry name" value="Beta_protein"/>
    <property type="match status" value="1"/>
</dbReference>
<dbReference type="RefSeq" id="WP_306933309.1">
    <property type="nucleotide sequence ID" value="NZ_JAUTBL010000002.1"/>
</dbReference>
<accession>A0ABU0UNL9</accession>
<dbReference type="Proteomes" id="UP001224781">
    <property type="component" value="Unassembled WGS sequence"/>
</dbReference>
<protein>
    <recommendedName>
        <fullName evidence="3">Glycosyltransferase</fullName>
    </recommendedName>
</protein>